<comment type="caution">
    <text evidence="2">The sequence shown here is derived from an EMBL/GenBank/DDBJ whole genome shotgun (WGS) entry which is preliminary data.</text>
</comment>
<organism evidence="2 3">
    <name type="scientific">Saponaria officinalis</name>
    <name type="common">Common soapwort</name>
    <name type="synonym">Lychnis saponaria</name>
    <dbReference type="NCBI Taxonomy" id="3572"/>
    <lineage>
        <taxon>Eukaryota</taxon>
        <taxon>Viridiplantae</taxon>
        <taxon>Streptophyta</taxon>
        <taxon>Embryophyta</taxon>
        <taxon>Tracheophyta</taxon>
        <taxon>Spermatophyta</taxon>
        <taxon>Magnoliopsida</taxon>
        <taxon>eudicotyledons</taxon>
        <taxon>Gunneridae</taxon>
        <taxon>Pentapetalae</taxon>
        <taxon>Caryophyllales</taxon>
        <taxon>Caryophyllaceae</taxon>
        <taxon>Caryophylleae</taxon>
        <taxon>Saponaria</taxon>
    </lineage>
</organism>
<gene>
    <name evidence="2" type="ORF">RND81_03G106100</name>
</gene>
<feature type="region of interest" description="Disordered" evidence="1">
    <location>
        <begin position="54"/>
        <end position="123"/>
    </location>
</feature>
<evidence type="ECO:0000256" key="1">
    <source>
        <dbReference type="SAM" id="MobiDB-lite"/>
    </source>
</evidence>
<accession>A0AAW1M5X6</accession>
<feature type="compositionally biased region" description="Low complexity" evidence="1">
    <location>
        <begin position="99"/>
        <end position="113"/>
    </location>
</feature>
<proteinExistence type="predicted"/>
<keyword evidence="3" id="KW-1185">Reference proteome</keyword>
<feature type="compositionally biased region" description="Acidic residues" evidence="1">
    <location>
        <begin position="54"/>
        <end position="64"/>
    </location>
</feature>
<dbReference type="AlphaFoldDB" id="A0AAW1M5X6"/>
<reference evidence="2" key="1">
    <citation type="submission" date="2024-03" db="EMBL/GenBank/DDBJ databases">
        <title>WGS assembly of Saponaria officinalis var. Norfolk2.</title>
        <authorList>
            <person name="Jenkins J."/>
            <person name="Shu S."/>
            <person name="Grimwood J."/>
            <person name="Barry K."/>
            <person name="Goodstein D."/>
            <person name="Schmutz J."/>
            <person name="Leebens-Mack J."/>
            <person name="Osbourn A."/>
        </authorList>
    </citation>
    <scope>NUCLEOTIDE SEQUENCE [LARGE SCALE GENOMIC DNA]</scope>
    <source>
        <strain evidence="2">JIC</strain>
    </source>
</reference>
<dbReference type="EMBL" id="JBDFQZ010000003">
    <property type="protein sequence ID" value="KAK9741439.1"/>
    <property type="molecule type" value="Genomic_DNA"/>
</dbReference>
<evidence type="ECO:0000313" key="3">
    <source>
        <dbReference type="Proteomes" id="UP001443914"/>
    </source>
</evidence>
<protein>
    <submittedName>
        <fullName evidence="2">Uncharacterized protein</fullName>
    </submittedName>
</protein>
<feature type="region of interest" description="Disordered" evidence="1">
    <location>
        <begin position="1"/>
        <end position="25"/>
    </location>
</feature>
<dbReference type="Proteomes" id="UP001443914">
    <property type="component" value="Unassembled WGS sequence"/>
</dbReference>
<evidence type="ECO:0000313" key="2">
    <source>
        <dbReference type="EMBL" id="KAK9741439.1"/>
    </source>
</evidence>
<feature type="compositionally biased region" description="Basic and acidic residues" evidence="1">
    <location>
        <begin position="69"/>
        <end position="81"/>
    </location>
</feature>
<sequence length="123" mass="14113">MPPKTRKYESGYEEHKKKKRIEELNRSQRGAFDKFIIKEVTKNTAVNLNENEIIDNIDDDDTTLADETNNEHSKPVDKPDDNVDNVSDAPSESDEQDINNTDDVNSDENVNVNFEGDIFDPRN</sequence>
<name>A0AAW1M5X6_SAPOF</name>